<evidence type="ECO:0000313" key="3">
    <source>
        <dbReference type="Proteomes" id="UP000005408"/>
    </source>
</evidence>
<proteinExistence type="predicted"/>
<dbReference type="Proteomes" id="UP000005408">
    <property type="component" value="Unassembled WGS sequence"/>
</dbReference>
<evidence type="ECO:0000256" key="1">
    <source>
        <dbReference type="SAM" id="MobiDB-lite"/>
    </source>
</evidence>
<sequence length="137" mass="16146">MDDIREEAELKKDLEDGTIPYRWRHDQVLRVLADIIEKERKKKRGQKKDSKYNNFVKDGDPTTVKKPSEQMPILIIVKLTVPWVERCEEVYQRKKLNIKIWQTTSAAKDGMHVFSQWFSLQRITSPGYLESNDNPGN</sequence>
<keyword evidence="3" id="KW-1185">Reference proteome</keyword>
<reference evidence="2" key="1">
    <citation type="submission" date="2022-08" db="UniProtKB">
        <authorList>
            <consortium name="EnsemblMetazoa"/>
        </authorList>
    </citation>
    <scope>IDENTIFICATION</scope>
    <source>
        <strain evidence="2">05x7-T-G4-1.051#20</strain>
    </source>
</reference>
<dbReference type="EnsemblMetazoa" id="G19450.1">
    <property type="protein sequence ID" value="G19450.1:cds"/>
    <property type="gene ID" value="G19450"/>
</dbReference>
<name>A0A8W8JMZ5_MAGGI</name>
<dbReference type="AlphaFoldDB" id="A0A8W8JMZ5"/>
<evidence type="ECO:0000313" key="2">
    <source>
        <dbReference type="EnsemblMetazoa" id="G19450.1:cds"/>
    </source>
</evidence>
<accession>A0A8W8JMZ5</accession>
<feature type="region of interest" description="Disordered" evidence="1">
    <location>
        <begin position="41"/>
        <end position="66"/>
    </location>
</feature>
<organism evidence="2 3">
    <name type="scientific">Magallana gigas</name>
    <name type="common">Pacific oyster</name>
    <name type="synonym">Crassostrea gigas</name>
    <dbReference type="NCBI Taxonomy" id="29159"/>
    <lineage>
        <taxon>Eukaryota</taxon>
        <taxon>Metazoa</taxon>
        <taxon>Spiralia</taxon>
        <taxon>Lophotrochozoa</taxon>
        <taxon>Mollusca</taxon>
        <taxon>Bivalvia</taxon>
        <taxon>Autobranchia</taxon>
        <taxon>Pteriomorphia</taxon>
        <taxon>Ostreida</taxon>
        <taxon>Ostreoidea</taxon>
        <taxon>Ostreidae</taxon>
        <taxon>Magallana</taxon>
    </lineage>
</organism>
<protein>
    <submittedName>
        <fullName evidence="2">Uncharacterized protein</fullName>
    </submittedName>
</protein>